<dbReference type="Proteomes" id="UP000220246">
    <property type="component" value="Unassembled WGS sequence"/>
</dbReference>
<reference evidence="3" key="1">
    <citation type="submission" date="2017-09" db="EMBL/GenBank/DDBJ databases">
        <title>FDA dAtabase for Regulatory Grade micrObial Sequences (FDA-ARGOS): Supporting development and validation of Infectious Disease Dx tests.</title>
        <authorList>
            <person name="Minogue T."/>
            <person name="Wolcott M."/>
            <person name="Wasieloski L."/>
            <person name="Aguilar W."/>
            <person name="Moore D."/>
            <person name="Tallon L."/>
            <person name="Sadzewicz L."/>
            <person name="Ott S."/>
            <person name="Zhao X."/>
            <person name="Nagaraj S."/>
            <person name="Vavikolanu K."/>
            <person name="Aluvathingal J."/>
            <person name="Nadendla S."/>
            <person name="Sichtig H."/>
        </authorList>
    </citation>
    <scope>NUCLEOTIDE SEQUENCE [LARGE SCALE GENOMIC DNA]</scope>
    <source>
        <strain evidence="3">FDAARGOS_394</strain>
    </source>
</reference>
<comment type="caution">
    <text evidence="2">The sequence shown here is derived from an EMBL/GenBank/DDBJ whole genome shotgun (WGS) entry which is preliminary data.</text>
</comment>
<evidence type="ECO:0000313" key="3">
    <source>
        <dbReference type="Proteomes" id="UP000220246"/>
    </source>
</evidence>
<protein>
    <recommendedName>
        <fullName evidence="4">Surface antigen domain-containing protein</fullName>
    </recommendedName>
</protein>
<evidence type="ECO:0008006" key="4">
    <source>
        <dbReference type="Google" id="ProtNLM"/>
    </source>
</evidence>
<sequence length="128" mass="13548">MKKAISLGAACAAVALFMPLGAQALSLGPLNQSVLLHIPARDVPDFRAFIGKALNEGQAGVAQEWNSSARSSKQPVKVQLTPGATVATQSAGQCRLLSAKVSQRQQTESWNVWFCLQADGAWKISGLE</sequence>
<organism evidence="2 3">
    <name type="scientific">Comamonas terrigena</name>
    <dbReference type="NCBI Taxonomy" id="32013"/>
    <lineage>
        <taxon>Bacteria</taxon>
        <taxon>Pseudomonadati</taxon>
        <taxon>Pseudomonadota</taxon>
        <taxon>Betaproteobacteria</taxon>
        <taxon>Burkholderiales</taxon>
        <taxon>Comamonadaceae</taxon>
        <taxon>Comamonas</taxon>
    </lineage>
</organism>
<gene>
    <name evidence="2" type="ORF">CRM82_01610</name>
</gene>
<dbReference type="RefSeq" id="WP_066541457.1">
    <property type="nucleotide sequence ID" value="NZ_DALZQJ010000009.1"/>
</dbReference>
<feature type="signal peptide" evidence="1">
    <location>
        <begin position="1"/>
        <end position="24"/>
    </location>
</feature>
<keyword evidence="3" id="KW-1185">Reference proteome</keyword>
<keyword evidence="1" id="KW-0732">Signal</keyword>
<dbReference type="EMBL" id="PDEA01000001">
    <property type="protein sequence ID" value="PEH87487.1"/>
    <property type="molecule type" value="Genomic_DNA"/>
</dbReference>
<name>A0A2A7UQE3_COMTR</name>
<feature type="chain" id="PRO_5012631347" description="Surface antigen domain-containing protein" evidence="1">
    <location>
        <begin position="25"/>
        <end position="128"/>
    </location>
</feature>
<dbReference type="GeneID" id="80803435"/>
<dbReference type="STRING" id="1219032.GCA_001515545_03877"/>
<accession>A0A2A7UQE3</accession>
<evidence type="ECO:0000256" key="1">
    <source>
        <dbReference type="SAM" id="SignalP"/>
    </source>
</evidence>
<proteinExistence type="predicted"/>
<dbReference type="AlphaFoldDB" id="A0A2A7UQE3"/>
<dbReference type="OrthoDB" id="8686789at2"/>
<evidence type="ECO:0000313" key="2">
    <source>
        <dbReference type="EMBL" id="PEH87487.1"/>
    </source>
</evidence>